<evidence type="ECO:0000313" key="4">
    <source>
        <dbReference type="EMBL" id="CAL6015540.1"/>
    </source>
</evidence>
<evidence type="ECO:0000313" key="3">
    <source>
        <dbReference type="EMBL" id="CAI9942430.1"/>
    </source>
</evidence>
<protein>
    <submittedName>
        <fullName evidence="3">Uncharacterized protein</fullName>
    </submittedName>
</protein>
<evidence type="ECO:0000256" key="2">
    <source>
        <dbReference type="ARBA" id="ARBA00022737"/>
    </source>
</evidence>
<sequence length="359" mass="41239">MSLKMKNTTINKLILVLPWQQQYNLNIDELELENLEVLLLGDNQLKNDQLYNLSKFKKLKILDVSRNNVDLTNIHNVKSLTKLDMQYCRLTSIEQIQELVNLQDLNINSNPKIDIIPVYKVKGLTKLSISECNLQQIDQIVQLTNLQVLDISLNKLKNIDPITPLNSLVGLIKLDLLCCNLVSICALRPLVNLQYLDLSFNSIISITELQYLKNLMFLNLRRCEIISICALRSLVKLEDLDISDNQIVYLDANLNNMKKLKQLSAQINFISDFDSRSFNISNQRQPSLGELSNSNYLRNIEWPNISLVLTQSKRKTIKTTLNQVKQIINAAINRIHSNHHQFSSSAVRLFQQLNEAVSQ</sequence>
<dbReference type="Pfam" id="PF12799">
    <property type="entry name" value="LRR_4"/>
    <property type="match status" value="1"/>
</dbReference>
<dbReference type="SUPFAM" id="SSF52058">
    <property type="entry name" value="L domain-like"/>
    <property type="match status" value="1"/>
</dbReference>
<dbReference type="PANTHER" id="PTHR46652:SF3">
    <property type="entry name" value="LEUCINE-RICH REPEAT-CONTAINING PROTEIN 9"/>
    <property type="match status" value="1"/>
</dbReference>
<dbReference type="InterPro" id="IPR032675">
    <property type="entry name" value="LRR_dom_sf"/>
</dbReference>
<dbReference type="Pfam" id="PF00560">
    <property type="entry name" value="LRR_1"/>
    <property type="match status" value="1"/>
</dbReference>
<dbReference type="EMBL" id="CAXDID020000073">
    <property type="protein sequence ID" value="CAL6015540.1"/>
    <property type="molecule type" value="Genomic_DNA"/>
</dbReference>
<comment type="caution">
    <text evidence="3">The sequence shown here is derived from an EMBL/GenBank/DDBJ whole genome shotgun (WGS) entry which is preliminary data.</text>
</comment>
<name>A0AA86U4Q3_9EUKA</name>
<organism evidence="3">
    <name type="scientific">Hexamita inflata</name>
    <dbReference type="NCBI Taxonomy" id="28002"/>
    <lineage>
        <taxon>Eukaryota</taxon>
        <taxon>Metamonada</taxon>
        <taxon>Diplomonadida</taxon>
        <taxon>Hexamitidae</taxon>
        <taxon>Hexamitinae</taxon>
        <taxon>Hexamita</taxon>
    </lineage>
</organism>
<dbReference type="PROSITE" id="PS51450">
    <property type="entry name" value="LRR"/>
    <property type="match status" value="3"/>
</dbReference>
<accession>A0AA86U4Q3</accession>
<keyword evidence="2" id="KW-0677">Repeat</keyword>
<dbReference type="Proteomes" id="UP001642409">
    <property type="component" value="Unassembled WGS sequence"/>
</dbReference>
<dbReference type="SMART" id="SM00365">
    <property type="entry name" value="LRR_SD22"/>
    <property type="match status" value="7"/>
</dbReference>
<dbReference type="InterPro" id="IPR001611">
    <property type="entry name" value="Leu-rich_rpt"/>
</dbReference>
<dbReference type="AlphaFoldDB" id="A0AA86U4Q3"/>
<proteinExistence type="predicted"/>
<dbReference type="Gene3D" id="3.80.10.10">
    <property type="entry name" value="Ribonuclease Inhibitor"/>
    <property type="match status" value="2"/>
</dbReference>
<reference evidence="4 5" key="2">
    <citation type="submission" date="2024-07" db="EMBL/GenBank/DDBJ databases">
        <authorList>
            <person name="Akdeniz Z."/>
        </authorList>
    </citation>
    <scope>NUCLEOTIDE SEQUENCE [LARGE SCALE GENOMIC DNA]</scope>
</reference>
<dbReference type="PANTHER" id="PTHR46652">
    <property type="entry name" value="LEUCINE-RICH REPEAT AND IQ DOMAIN-CONTAINING PROTEIN 1-RELATED"/>
    <property type="match status" value="1"/>
</dbReference>
<gene>
    <name evidence="4" type="ORF">HINF_LOCUS24928</name>
    <name evidence="3" type="ORF">HINF_LOCUS30075</name>
</gene>
<keyword evidence="5" id="KW-1185">Reference proteome</keyword>
<dbReference type="InterPro" id="IPR003591">
    <property type="entry name" value="Leu-rich_rpt_typical-subtyp"/>
</dbReference>
<keyword evidence="1" id="KW-0433">Leucine-rich repeat</keyword>
<dbReference type="SMART" id="SM00369">
    <property type="entry name" value="LRR_TYP"/>
    <property type="match status" value="3"/>
</dbReference>
<evidence type="ECO:0000256" key="1">
    <source>
        <dbReference type="ARBA" id="ARBA00022614"/>
    </source>
</evidence>
<evidence type="ECO:0000313" key="5">
    <source>
        <dbReference type="Proteomes" id="UP001642409"/>
    </source>
</evidence>
<dbReference type="InterPro" id="IPR025875">
    <property type="entry name" value="Leu-rich_rpt_4"/>
</dbReference>
<dbReference type="EMBL" id="CATOUU010000699">
    <property type="protein sequence ID" value="CAI9942430.1"/>
    <property type="molecule type" value="Genomic_DNA"/>
</dbReference>
<reference evidence="3" key="1">
    <citation type="submission" date="2023-06" db="EMBL/GenBank/DDBJ databases">
        <authorList>
            <person name="Kurt Z."/>
        </authorList>
    </citation>
    <scope>NUCLEOTIDE SEQUENCE</scope>
</reference>
<dbReference type="InterPro" id="IPR050836">
    <property type="entry name" value="SDS22/Internalin_LRR"/>
</dbReference>